<dbReference type="AlphaFoldDB" id="A0A251TJT7"/>
<sequence>MLVILESLILYFWKENKKEAKIPEARSESPPIVEQVPESVKVVWMIRLKLSRKNLRLCHRACVTAQSFNGSVTYTSKLEKRQFVYVKFNYAIYGSITQTFISNKFVYV</sequence>
<protein>
    <submittedName>
        <fullName evidence="1">Uncharacterized protein</fullName>
    </submittedName>
</protein>
<name>A0A251TJT7_HELAN</name>
<organism evidence="1 2">
    <name type="scientific">Helianthus annuus</name>
    <name type="common">Common sunflower</name>
    <dbReference type="NCBI Taxonomy" id="4232"/>
    <lineage>
        <taxon>Eukaryota</taxon>
        <taxon>Viridiplantae</taxon>
        <taxon>Streptophyta</taxon>
        <taxon>Embryophyta</taxon>
        <taxon>Tracheophyta</taxon>
        <taxon>Spermatophyta</taxon>
        <taxon>Magnoliopsida</taxon>
        <taxon>eudicotyledons</taxon>
        <taxon>Gunneridae</taxon>
        <taxon>Pentapetalae</taxon>
        <taxon>asterids</taxon>
        <taxon>campanulids</taxon>
        <taxon>Asterales</taxon>
        <taxon>Asteraceae</taxon>
        <taxon>Asteroideae</taxon>
        <taxon>Heliantheae alliance</taxon>
        <taxon>Heliantheae</taxon>
        <taxon>Helianthus</taxon>
    </lineage>
</organism>
<evidence type="ECO:0000313" key="2">
    <source>
        <dbReference type="Proteomes" id="UP000215914"/>
    </source>
</evidence>
<accession>A0A251TJT7</accession>
<dbReference type="Proteomes" id="UP000215914">
    <property type="component" value="Chromosome 10"/>
</dbReference>
<keyword evidence="2" id="KW-1185">Reference proteome</keyword>
<proteinExistence type="predicted"/>
<dbReference type="EMBL" id="CM007899">
    <property type="protein sequence ID" value="OTG11398.1"/>
    <property type="molecule type" value="Genomic_DNA"/>
</dbReference>
<dbReference type="InParanoid" id="A0A251TJT7"/>
<gene>
    <name evidence="1" type="ORF">HannXRQ_Chr10g0298261</name>
</gene>
<reference evidence="2" key="1">
    <citation type="journal article" date="2017" name="Nature">
        <title>The sunflower genome provides insights into oil metabolism, flowering and Asterid evolution.</title>
        <authorList>
            <person name="Badouin H."/>
            <person name="Gouzy J."/>
            <person name="Grassa C.J."/>
            <person name="Murat F."/>
            <person name="Staton S.E."/>
            <person name="Cottret L."/>
            <person name="Lelandais-Briere C."/>
            <person name="Owens G.L."/>
            <person name="Carrere S."/>
            <person name="Mayjonade B."/>
            <person name="Legrand L."/>
            <person name="Gill N."/>
            <person name="Kane N.C."/>
            <person name="Bowers J.E."/>
            <person name="Hubner S."/>
            <person name="Bellec A."/>
            <person name="Berard A."/>
            <person name="Berges H."/>
            <person name="Blanchet N."/>
            <person name="Boniface M.C."/>
            <person name="Brunel D."/>
            <person name="Catrice O."/>
            <person name="Chaidir N."/>
            <person name="Claudel C."/>
            <person name="Donnadieu C."/>
            <person name="Faraut T."/>
            <person name="Fievet G."/>
            <person name="Helmstetter N."/>
            <person name="King M."/>
            <person name="Knapp S.J."/>
            <person name="Lai Z."/>
            <person name="Le Paslier M.C."/>
            <person name="Lippi Y."/>
            <person name="Lorenzon L."/>
            <person name="Mandel J.R."/>
            <person name="Marage G."/>
            <person name="Marchand G."/>
            <person name="Marquand E."/>
            <person name="Bret-Mestries E."/>
            <person name="Morien E."/>
            <person name="Nambeesan S."/>
            <person name="Nguyen T."/>
            <person name="Pegot-Espagnet P."/>
            <person name="Pouilly N."/>
            <person name="Raftis F."/>
            <person name="Sallet E."/>
            <person name="Schiex T."/>
            <person name="Thomas J."/>
            <person name="Vandecasteele C."/>
            <person name="Vares D."/>
            <person name="Vear F."/>
            <person name="Vautrin S."/>
            <person name="Crespi M."/>
            <person name="Mangin B."/>
            <person name="Burke J.M."/>
            <person name="Salse J."/>
            <person name="Munos S."/>
            <person name="Vincourt P."/>
            <person name="Rieseberg L.H."/>
            <person name="Langlade N.B."/>
        </authorList>
    </citation>
    <scope>NUCLEOTIDE SEQUENCE [LARGE SCALE GENOMIC DNA]</scope>
    <source>
        <strain evidence="2">cv. SF193</strain>
    </source>
</reference>
<evidence type="ECO:0000313" key="1">
    <source>
        <dbReference type="EMBL" id="OTG11398.1"/>
    </source>
</evidence>